<dbReference type="AlphaFoldDB" id="A0A087U1A4"/>
<evidence type="ECO:0000313" key="3">
    <source>
        <dbReference type="EMBL" id="KFM71143.1"/>
    </source>
</evidence>
<accession>A0A087U1A4</accession>
<evidence type="ECO:0000259" key="2">
    <source>
        <dbReference type="Pfam" id="PF17226"/>
    </source>
</evidence>
<proteinExistence type="predicted"/>
<dbReference type="InterPro" id="IPR035170">
    <property type="entry name" value="MTA1_R1"/>
</dbReference>
<dbReference type="Pfam" id="PF17226">
    <property type="entry name" value="MTA_R1"/>
    <property type="match status" value="1"/>
</dbReference>
<evidence type="ECO:0000313" key="4">
    <source>
        <dbReference type="Proteomes" id="UP000054359"/>
    </source>
</evidence>
<reference evidence="3 4" key="1">
    <citation type="submission" date="2013-11" db="EMBL/GenBank/DDBJ databases">
        <title>Genome sequencing of Stegodyphus mimosarum.</title>
        <authorList>
            <person name="Bechsgaard J."/>
        </authorList>
    </citation>
    <scope>NUCLEOTIDE SEQUENCE [LARGE SCALE GENOMIC DNA]</scope>
</reference>
<dbReference type="OrthoDB" id="2193595at2759"/>
<dbReference type="STRING" id="407821.A0A087U1A4"/>
<sequence>MKTRAAFYLHTTPLTRKARRYASHLVKPRHAARNPFQPINILAIKQEYHTRLVEGQPDLPKLGPHERGRVVDVSHRLGTPNLPPPEWLLPTPLDKIPKPEREAFPPPPRNEDGSLSIPKHPMDMEENNVRLTPSIASASPTILRKRGYEQQNGVDVAVPPKRRALSGGGVIKPSPDIFHVSSLARSSIVNNPLNGRAKMATITRVGGRKQMISWVDAPDDVYFVATDSTKKLRRQITIPELRRSARKPCRKLNLKIPFYYENPPIVPAAVNTTLPNAVTSAPPETLAVLD</sequence>
<feature type="region of interest" description="Disordered" evidence="1">
    <location>
        <begin position="97"/>
        <end position="117"/>
    </location>
</feature>
<evidence type="ECO:0000256" key="1">
    <source>
        <dbReference type="SAM" id="MobiDB-lite"/>
    </source>
</evidence>
<feature type="domain" description="Metastasis-associated protein MTA1 R1" evidence="2">
    <location>
        <begin position="1"/>
        <end position="77"/>
    </location>
</feature>
<organism evidence="3 4">
    <name type="scientific">Stegodyphus mimosarum</name>
    <name type="common">African social velvet spider</name>
    <dbReference type="NCBI Taxonomy" id="407821"/>
    <lineage>
        <taxon>Eukaryota</taxon>
        <taxon>Metazoa</taxon>
        <taxon>Ecdysozoa</taxon>
        <taxon>Arthropoda</taxon>
        <taxon>Chelicerata</taxon>
        <taxon>Arachnida</taxon>
        <taxon>Araneae</taxon>
        <taxon>Araneomorphae</taxon>
        <taxon>Entelegynae</taxon>
        <taxon>Eresoidea</taxon>
        <taxon>Eresidae</taxon>
        <taxon>Stegodyphus</taxon>
    </lineage>
</organism>
<dbReference type="OMA" id="HCASIHG"/>
<gene>
    <name evidence="3" type="ORF">X975_10766</name>
</gene>
<dbReference type="Proteomes" id="UP000054359">
    <property type="component" value="Unassembled WGS sequence"/>
</dbReference>
<dbReference type="EMBL" id="KK117692">
    <property type="protein sequence ID" value="KFM71143.1"/>
    <property type="molecule type" value="Genomic_DNA"/>
</dbReference>
<name>A0A087U1A4_STEMI</name>
<protein>
    <submittedName>
        <fullName evidence="3">Metastasis-associated protein MTA1</fullName>
    </submittedName>
</protein>
<keyword evidence="4" id="KW-1185">Reference proteome</keyword>
<feature type="non-terminal residue" evidence="3">
    <location>
        <position position="290"/>
    </location>
</feature>